<accession>A0AC60PKL2</accession>
<evidence type="ECO:0000313" key="1">
    <source>
        <dbReference type="EMBL" id="KAG0421420.1"/>
    </source>
</evidence>
<reference evidence="1 2" key="1">
    <citation type="journal article" date="2020" name="Cell">
        <title>Large-Scale Comparative Analyses of Tick Genomes Elucidate Their Genetic Diversity and Vector Capacities.</title>
        <authorList>
            <consortium name="Tick Genome and Microbiome Consortium (TIGMIC)"/>
            <person name="Jia N."/>
            <person name="Wang J."/>
            <person name="Shi W."/>
            <person name="Du L."/>
            <person name="Sun Y."/>
            <person name="Zhan W."/>
            <person name="Jiang J.F."/>
            <person name="Wang Q."/>
            <person name="Zhang B."/>
            <person name="Ji P."/>
            <person name="Bell-Sakyi L."/>
            <person name="Cui X.M."/>
            <person name="Yuan T.T."/>
            <person name="Jiang B.G."/>
            <person name="Yang W.F."/>
            <person name="Lam T.T."/>
            <person name="Chang Q.C."/>
            <person name="Ding S.J."/>
            <person name="Wang X.J."/>
            <person name="Zhu J.G."/>
            <person name="Ruan X.D."/>
            <person name="Zhao L."/>
            <person name="Wei J.T."/>
            <person name="Ye R.Z."/>
            <person name="Que T.C."/>
            <person name="Du C.H."/>
            <person name="Zhou Y.H."/>
            <person name="Cheng J.X."/>
            <person name="Dai P.F."/>
            <person name="Guo W.B."/>
            <person name="Han X.H."/>
            <person name="Huang E.J."/>
            <person name="Li L.F."/>
            <person name="Wei W."/>
            <person name="Gao Y.C."/>
            <person name="Liu J.Z."/>
            <person name="Shao H.Z."/>
            <person name="Wang X."/>
            <person name="Wang C.C."/>
            <person name="Yang T.C."/>
            <person name="Huo Q.B."/>
            <person name="Li W."/>
            <person name="Chen H.Y."/>
            <person name="Chen S.E."/>
            <person name="Zhou L.G."/>
            <person name="Ni X.B."/>
            <person name="Tian J.H."/>
            <person name="Sheng Y."/>
            <person name="Liu T."/>
            <person name="Pan Y.S."/>
            <person name="Xia L.Y."/>
            <person name="Li J."/>
            <person name="Zhao F."/>
            <person name="Cao W.C."/>
        </authorList>
    </citation>
    <scope>NUCLEOTIDE SEQUENCE [LARGE SCALE GENOMIC DNA]</scope>
    <source>
        <strain evidence="1">Iper-2018</strain>
    </source>
</reference>
<gene>
    <name evidence="1" type="ORF">HPB47_002680</name>
</gene>
<comment type="caution">
    <text evidence="1">The sequence shown here is derived from an EMBL/GenBank/DDBJ whole genome shotgun (WGS) entry which is preliminary data.</text>
</comment>
<name>A0AC60PKL2_IXOPE</name>
<dbReference type="Proteomes" id="UP000805193">
    <property type="component" value="Unassembled WGS sequence"/>
</dbReference>
<keyword evidence="2" id="KW-1185">Reference proteome</keyword>
<protein>
    <submittedName>
        <fullName evidence="1">Uncharacterized protein</fullName>
    </submittedName>
</protein>
<evidence type="ECO:0000313" key="2">
    <source>
        <dbReference type="Proteomes" id="UP000805193"/>
    </source>
</evidence>
<proteinExistence type="predicted"/>
<sequence length="279" mass="31630">MVAGSSELKKHAERQGHKKAMLGLQKQHLLTGFVQKKPQIDSMDDKVKVAEIKLSAFITEHTLSFKAMDHMGELVKMVFPDSKIAEQSLATAVEQCLSHMEIPMKNIIALACDNASVMVAEHNSLMTRLRANADRSFVTIRCICHSLHIVASKAAMKLPRNLEDLLKNEVYLGESCLELLQSIEGGSSDVKHLRLRCLAFYQTAVFEVKERLPVSRPFYHEVQFIQPSTALSYEACKQLPVLPVLQRREDEEKKPPCSGQHQRSACREIWHDCKIRDMH</sequence>
<organism evidence="1 2">
    <name type="scientific">Ixodes persulcatus</name>
    <name type="common">Taiga tick</name>
    <dbReference type="NCBI Taxonomy" id="34615"/>
    <lineage>
        <taxon>Eukaryota</taxon>
        <taxon>Metazoa</taxon>
        <taxon>Ecdysozoa</taxon>
        <taxon>Arthropoda</taxon>
        <taxon>Chelicerata</taxon>
        <taxon>Arachnida</taxon>
        <taxon>Acari</taxon>
        <taxon>Parasitiformes</taxon>
        <taxon>Ixodida</taxon>
        <taxon>Ixodoidea</taxon>
        <taxon>Ixodidae</taxon>
        <taxon>Ixodinae</taxon>
        <taxon>Ixodes</taxon>
    </lineage>
</organism>
<dbReference type="EMBL" id="JABSTQ010010369">
    <property type="protein sequence ID" value="KAG0421420.1"/>
    <property type="molecule type" value="Genomic_DNA"/>
</dbReference>